<dbReference type="InterPro" id="IPR036249">
    <property type="entry name" value="Thioredoxin-like_sf"/>
</dbReference>
<dbReference type="GO" id="GO:0004364">
    <property type="term" value="F:glutathione transferase activity"/>
    <property type="evidence" value="ECO:0007669"/>
    <property type="project" value="TreeGrafter"/>
</dbReference>
<evidence type="ECO:0000259" key="2">
    <source>
        <dbReference type="PROSITE" id="PS50405"/>
    </source>
</evidence>
<sequence length="208" mass="23357">MTFPHLKVTYFDFPGRGEPIRLALVIAGIPFDDDRVQRDTWPVVQKTLPFYQVPTLAIDGHVFGESSAILRYVGALGGLYPTTNLVDALRVDEICSYKVELVDHLIPSFKESDPEKKKAMREALLPDLRDMLGLLEARLAAVSTPKGPWFLDTVSIADLLVYEAVLTFRVGFVDHIPTDICDGFPRMMAIFHAVQSHPKVVAWYEAQK</sequence>
<protein>
    <submittedName>
        <fullName evidence="4">Aste57867_686 protein</fullName>
    </submittedName>
</protein>
<dbReference type="SUPFAM" id="SSF52833">
    <property type="entry name" value="Thioredoxin-like"/>
    <property type="match status" value="1"/>
</dbReference>
<dbReference type="OrthoDB" id="420389at2759"/>
<dbReference type="InterPro" id="IPR036282">
    <property type="entry name" value="Glutathione-S-Trfase_C_sf"/>
</dbReference>
<feature type="domain" description="GST C-terminal" evidence="2">
    <location>
        <begin position="84"/>
        <end position="208"/>
    </location>
</feature>
<dbReference type="SUPFAM" id="SSF47616">
    <property type="entry name" value="GST C-terminal domain-like"/>
    <property type="match status" value="1"/>
</dbReference>
<dbReference type="InterPro" id="IPR010987">
    <property type="entry name" value="Glutathione-S-Trfase_C-like"/>
</dbReference>
<dbReference type="PROSITE" id="PS50404">
    <property type="entry name" value="GST_NTER"/>
    <property type="match status" value="1"/>
</dbReference>
<organism evidence="4 5">
    <name type="scientific">Aphanomyces stellatus</name>
    <dbReference type="NCBI Taxonomy" id="120398"/>
    <lineage>
        <taxon>Eukaryota</taxon>
        <taxon>Sar</taxon>
        <taxon>Stramenopiles</taxon>
        <taxon>Oomycota</taxon>
        <taxon>Saprolegniomycetes</taxon>
        <taxon>Saprolegniales</taxon>
        <taxon>Verrucalvaceae</taxon>
        <taxon>Aphanomyces</taxon>
    </lineage>
</organism>
<accession>A0A485K8H3</accession>
<dbReference type="Proteomes" id="UP000332933">
    <property type="component" value="Unassembled WGS sequence"/>
</dbReference>
<evidence type="ECO:0000259" key="1">
    <source>
        <dbReference type="PROSITE" id="PS50404"/>
    </source>
</evidence>
<dbReference type="GO" id="GO:0006749">
    <property type="term" value="P:glutathione metabolic process"/>
    <property type="evidence" value="ECO:0007669"/>
    <property type="project" value="TreeGrafter"/>
</dbReference>
<proteinExistence type="predicted"/>
<evidence type="ECO:0000313" key="4">
    <source>
        <dbReference type="EMBL" id="VFT77911.1"/>
    </source>
</evidence>
<dbReference type="Gene3D" id="3.40.30.10">
    <property type="entry name" value="Glutaredoxin"/>
    <property type="match status" value="1"/>
</dbReference>
<feature type="domain" description="GST N-terminal" evidence="1">
    <location>
        <begin position="4"/>
        <end position="81"/>
    </location>
</feature>
<reference evidence="3" key="2">
    <citation type="submission" date="2019-06" db="EMBL/GenBank/DDBJ databases">
        <title>Genomics analysis of Aphanomyces spp. identifies a new class of oomycete effector associated with host adaptation.</title>
        <authorList>
            <person name="Gaulin E."/>
        </authorList>
    </citation>
    <scope>NUCLEOTIDE SEQUENCE</scope>
    <source>
        <strain evidence="3">CBS 578.67</strain>
    </source>
</reference>
<evidence type="ECO:0000313" key="3">
    <source>
        <dbReference type="EMBL" id="KAF0719930.1"/>
    </source>
</evidence>
<dbReference type="PROSITE" id="PS50405">
    <property type="entry name" value="GST_CTER"/>
    <property type="match status" value="1"/>
</dbReference>
<dbReference type="InterPro" id="IPR040079">
    <property type="entry name" value="Glutathione_S-Trfase"/>
</dbReference>
<dbReference type="SFLD" id="SFLDS00019">
    <property type="entry name" value="Glutathione_Transferase_(cytos"/>
    <property type="match status" value="1"/>
</dbReference>
<dbReference type="CDD" id="cd03039">
    <property type="entry name" value="GST_N_Sigma_like"/>
    <property type="match status" value="1"/>
</dbReference>
<dbReference type="Gene3D" id="1.20.1050.10">
    <property type="match status" value="1"/>
</dbReference>
<keyword evidence="5" id="KW-1185">Reference proteome</keyword>
<dbReference type="InterPro" id="IPR004046">
    <property type="entry name" value="GST_C"/>
</dbReference>
<dbReference type="PANTHER" id="PTHR11571:SF252">
    <property type="entry name" value="GLUTATHIONE S-TRANSFERASE"/>
    <property type="match status" value="1"/>
</dbReference>
<dbReference type="InterPro" id="IPR004045">
    <property type="entry name" value="Glutathione_S-Trfase_N"/>
</dbReference>
<dbReference type="EMBL" id="VJMH01000040">
    <property type="protein sequence ID" value="KAF0719930.1"/>
    <property type="molecule type" value="Genomic_DNA"/>
</dbReference>
<reference evidence="4 5" key="1">
    <citation type="submission" date="2019-03" db="EMBL/GenBank/DDBJ databases">
        <authorList>
            <person name="Gaulin E."/>
            <person name="Dumas B."/>
        </authorList>
    </citation>
    <scope>NUCLEOTIDE SEQUENCE [LARGE SCALE GENOMIC DNA]</scope>
    <source>
        <strain evidence="4">CBS 568.67</strain>
    </source>
</reference>
<name>A0A485K8H3_9STRA</name>
<dbReference type="EMBL" id="CAADRA010000040">
    <property type="protein sequence ID" value="VFT77911.1"/>
    <property type="molecule type" value="Genomic_DNA"/>
</dbReference>
<dbReference type="InterPro" id="IPR050213">
    <property type="entry name" value="GST_superfamily"/>
</dbReference>
<gene>
    <name evidence="4" type="primary">Aste57867_686</name>
    <name evidence="3" type="ORF">As57867_000685</name>
    <name evidence="4" type="ORF">ASTE57867_686</name>
</gene>
<dbReference type="AlphaFoldDB" id="A0A485K8H3"/>
<evidence type="ECO:0000313" key="5">
    <source>
        <dbReference type="Proteomes" id="UP000332933"/>
    </source>
</evidence>
<dbReference type="Pfam" id="PF02798">
    <property type="entry name" value="GST_N"/>
    <property type="match status" value="1"/>
</dbReference>
<dbReference type="PANTHER" id="PTHR11571">
    <property type="entry name" value="GLUTATHIONE S-TRANSFERASE"/>
    <property type="match status" value="1"/>
</dbReference>
<dbReference type="Pfam" id="PF14497">
    <property type="entry name" value="GST_C_3"/>
    <property type="match status" value="1"/>
</dbReference>